<sequence>MRKKAVTFLSAVGLILMNFGFLAKADTVKVRCDFYPKGEDKASASEVCTFSQRQGFVSIQRENGTRYEFSPVGDQPGNFENESGEAVYRQSGLGERGLIFRMPRESVYIYWDTAPFEADKSESNSTAYPQQPIQLFKIAMKLPSNTTTNIISVQ</sequence>
<accession>U7QB95</accession>
<name>U7QB95_9CYAN</name>
<protein>
    <submittedName>
        <fullName evidence="2">Uncharacterized protein</fullName>
    </submittedName>
</protein>
<evidence type="ECO:0000313" key="2">
    <source>
        <dbReference type="EMBL" id="ERT04001.1"/>
    </source>
</evidence>
<dbReference type="AlphaFoldDB" id="U7QB95"/>
<feature type="chain" id="PRO_5004687592" evidence="1">
    <location>
        <begin position="26"/>
        <end position="154"/>
    </location>
</feature>
<evidence type="ECO:0000313" key="3">
    <source>
        <dbReference type="Proteomes" id="UP000017127"/>
    </source>
</evidence>
<keyword evidence="3" id="KW-1185">Reference proteome</keyword>
<dbReference type="Proteomes" id="UP000017127">
    <property type="component" value="Unassembled WGS sequence"/>
</dbReference>
<dbReference type="RefSeq" id="WP_023069712.1">
    <property type="nucleotide sequence ID" value="NZ_AUZM01000136.1"/>
</dbReference>
<gene>
    <name evidence="2" type="ORF">M595_6054</name>
</gene>
<organism evidence="2 3">
    <name type="scientific">Lyngbya aestuarii BL J</name>
    <dbReference type="NCBI Taxonomy" id="1348334"/>
    <lineage>
        <taxon>Bacteria</taxon>
        <taxon>Bacillati</taxon>
        <taxon>Cyanobacteriota</taxon>
        <taxon>Cyanophyceae</taxon>
        <taxon>Oscillatoriophycideae</taxon>
        <taxon>Oscillatoriales</taxon>
        <taxon>Microcoleaceae</taxon>
        <taxon>Lyngbya</taxon>
    </lineage>
</organism>
<comment type="caution">
    <text evidence="2">The sequence shown here is derived from an EMBL/GenBank/DDBJ whole genome shotgun (WGS) entry which is preliminary data.</text>
</comment>
<dbReference type="EMBL" id="AUZM01000136">
    <property type="protein sequence ID" value="ERT04001.1"/>
    <property type="molecule type" value="Genomic_DNA"/>
</dbReference>
<reference evidence="2 3" key="1">
    <citation type="journal article" date="2013" name="Front. Microbiol.">
        <title>Comparative genomic analyses of the cyanobacterium, Lyngbya aestuarii BL J, a powerful hydrogen producer.</title>
        <authorList>
            <person name="Kothari A."/>
            <person name="Vaughn M."/>
            <person name="Garcia-Pichel F."/>
        </authorList>
    </citation>
    <scope>NUCLEOTIDE SEQUENCE [LARGE SCALE GENOMIC DNA]</scope>
    <source>
        <strain evidence="2 3">BL J</strain>
    </source>
</reference>
<keyword evidence="1" id="KW-0732">Signal</keyword>
<evidence type="ECO:0000256" key="1">
    <source>
        <dbReference type="SAM" id="SignalP"/>
    </source>
</evidence>
<feature type="signal peptide" evidence="1">
    <location>
        <begin position="1"/>
        <end position="25"/>
    </location>
</feature>
<proteinExistence type="predicted"/>